<keyword evidence="4" id="KW-1185">Reference proteome</keyword>
<dbReference type="PIRSF" id="PIRSF006162">
    <property type="entry name" value="PgpA"/>
    <property type="match status" value="1"/>
</dbReference>
<feature type="transmembrane region" description="Helical" evidence="1">
    <location>
        <begin position="43"/>
        <end position="62"/>
    </location>
</feature>
<evidence type="ECO:0000256" key="1">
    <source>
        <dbReference type="SAM" id="Phobius"/>
    </source>
</evidence>
<dbReference type="Proteomes" id="UP000319342">
    <property type="component" value="Chromosome"/>
</dbReference>
<dbReference type="PANTHER" id="PTHR36305:SF1">
    <property type="entry name" value="PHOSPHATIDYLGLYCEROPHOSPHATASE A"/>
    <property type="match status" value="1"/>
</dbReference>
<keyword evidence="3" id="KW-0378">Hydrolase</keyword>
<dbReference type="GO" id="GO:0008962">
    <property type="term" value="F:phosphatidylglycerophosphatase activity"/>
    <property type="evidence" value="ECO:0007669"/>
    <property type="project" value="UniProtKB-EC"/>
</dbReference>
<feature type="transmembrane region" description="Helical" evidence="1">
    <location>
        <begin position="82"/>
        <end position="110"/>
    </location>
</feature>
<keyword evidence="1" id="KW-0812">Transmembrane</keyword>
<organism evidence="3 4">
    <name type="scientific">Rohdeia mirabilis</name>
    <dbReference type="NCBI Taxonomy" id="2528008"/>
    <lineage>
        <taxon>Bacteria</taxon>
        <taxon>Pseudomonadati</taxon>
        <taxon>Planctomycetota</taxon>
        <taxon>Planctomycetia</taxon>
        <taxon>Planctomycetia incertae sedis</taxon>
        <taxon>Rohdeia</taxon>
    </lineage>
</organism>
<feature type="transmembrane region" description="Helical" evidence="1">
    <location>
        <begin position="12"/>
        <end position="36"/>
    </location>
</feature>
<dbReference type="InterPro" id="IPR007686">
    <property type="entry name" value="YutG/PgpA"/>
</dbReference>
<dbReference type="AlphaFoldDB" id="A0A518D480"/>
<dbReference type="EMBL" id="CP036290">
    <property type="protein sequence ID" value="QDU86249.1"/>
    <property type="molecule type" value="Genomic_DNA"/>
</dbReference>
<evidence type="ECO:0000313" key="4">
    <source>
        <dbReference type="Proteomes" id="UP000319342"/>
    </source>
</evidence>
<dbReference type="OrthoDB" id="9804091at2"/>
<evidence type="ECO:0000259" key="2">
    <source>
        <dbReference type="Pfam" id="PF04608"/>
    </source>
</evidence>
<dbReference type="GO" id="GO:0006629">
    <property type="term" value="P:lipid metabolic process"/>
    <property type="evidence" value="ECO:0007669"/>
    <property type="project" value="InterPro"/>
</dbReference>
<feature type="domain" description="YutG/PgpA" evidence="2">
    <location>
        <begin position="8"/>
        <end position="148"/>
    </location>
</feature>
<protein>
    <submittedName>
        <fullName evidence="3">Phosphatidylglycerophosphatase A</fullName>
        <ecNumber evidence="3">3.1.3.27</ecNumber>
    </submittedName>
</protein>
<proteinExistence type="predicted"/>
<keyword evidence="1" id="KW-0472">Membrane</keyword>
<name>A0A518D480_9BACT</name>
<sequence length="168" mass="17948">MDRLRLMLATSGGLGLSPVAPGTFGTLGGVLIAWALSFTGAGFPLWTAAVVVVLYVVGRPLVTWSERRAGHGDPGWYVLDEVIGYLICVAWIAPPTLLSLVCAFLLFRFFDILKPTPIRQIERLHGADGVLLDDVVAGLFGLACMAVLRLLVLDPSYWELAASPVGGL</sequence>
<dbReference type="InterPro" id="IPR036681">
    <property type="entry name" value="PgpA-like_sf"/>
</dbReference>
<dbReference type="Pfam" id="PF04608">
    <property type="entry name" value="PgpA"/>
    <property type="match status" value="1"/>
</dbReference>
<reference evidence="3 4" key="1">
    <citation type="submission" date="2019-02" db="EMBL/GenBank/DDBJ databases">
        <title>Deep-cultivation of Planctomycetes and their phenomic and genomic characterization uncovers novel biology.</title>
        <authorList>
            <person name="Wiegand S."/>
            <person name="Jogler M."/>
            <person name="Boedeker C."/>
            <person name="Pinto D."/>
            <person name="Vollmers J."/>
            <person name="Rivas-Marin E."/>
            <person name="Kohn T."/>
            <person name="Peeters S.H."/>
            <person name="Heuer A."/>
            <person name="Rast P."/>
            <person name="Oberbeckmann S."/>
            <person name="Bunk B."/>
            <person name="Jeske O."/>
            <person name="Meyerdierks A."/>
            <person name="Storesund J.E."/>
            <person name="Kallscheuer N."/>
            <person name="Luecker S."/>
            <person name="Lage O.M."/>
            <person name="Pohl T."/>
            <person name="Merkel B.J."/>
            <person name="Hornburger P."/>
            <person name="Mueller R.-W."/>
            <person name="Bruemmer F."/>
            <person name="Labrenz M."/>
            <person name="Spormann A.M."/>
            <person name="Op den Camp H."/>
            <person name="Overmann J."/>
            <person name="Amann R."/>
            <person name="Jetten M.S.M."/>
            <person name="Mascher T."/>
            <person name="Medema M.H."/>
            <person name="Devos D.P."/>
            <person name="Kaster A.-K."/>
            <person name="Ovreas L."/>
            <person name="Rohde M."/>
            <person name="Galperin M.Y."/>
            <person name="Jogler C."/>
        </authorList>
    </citation>
    <scope>NUCLEOTIDE SEQUENCE [LARGE SCALE GENOMIC DNA]</scope>
    <source>
        <strain evidence="3 4">Pla163</strain>
    </source>
</reference>
<dbReference type="CDD" id="cd06971">
    <property type="entry name" value="PgpA"/>
    <property type="match status" value="1"/>
</dbReference>
<dbReference type="EC" id="3.1.3.27" evidence="3"/>
<evidence type="ECO:0000313" key="3">
    <source>
        <dbReference type="EMBL" id="QDU86249.1"/>
    </source>
</evidence>
<dbReference type="PANTHER" id="PTHR36305">
    <property type="entry name" value="PHOSPHATIDYLGLYCEROPHOSPHATASE A"/>
    <property type="match status" value="1"/>
</dbReference>
<accession>A0A518D480</accession>
<keyword evidence="1" id="KW-1133">Transmembrane helix</keyword>
<dbReference type="InterPro" id="IPR026037">
    <property type="entry name" value="PgpA"/>
</dbReference>
<feature type="transmembrane region" description="Helical" evidence="1">
    <location>
        <begin position="131"/>
        <end position="152"/>
    </location>
</feature>
<gene>
    <name evidence="3" type="primary">pgpA</name>
    <name evidence="3" type="ORF">Pla163_34000</name>
</gene>
<dbReference type="SUPFAM" id="SSF101307">
    <property type="entry name" value="YutG-like"/>
    <property type="match status" value="1"/>
</dbReference>
<dbReference type="RefSeq" id="WP_145191131.1">
    <property type="nucleotide sequence ID" value="NZ_CP036290.1"/>
</dbReference>